<evidence type="ECO:0000313" key="3">
    <source>
        <dbReference type="EMBL" id="AYE35600.1"/>
    </source>
</evidence>
<evidence type="ECO:0000313" key="6">
    <source>
        <dbReference type="Proteomes" id="UP001055437"/>
    </source>
</evidence>
<dbReference type="Proteomes" id="UP001055437">
    <property type="component" value="Chromosome"/>
</dbReference>
<dbReference type="SUPFAM" id="SSF53756">
    <property type="entry name" value="UDP-Glycosyltransferase/glycogen phosphorylase"/>
    <property type="match status" value="1"/>
</dbReference>
<dbReference type="Proteomes" id="UP000280586">
    <property type="component" value="Chromosome"/>
</dbReference>
<dbReference type="PANTHER" id="PTHR45947">
    <property type="entry name" value="SULFOQUINOVOSYL TRANSFERASE SQD2"/>
    <property type="match status" value="1"/>
</dbReference>
<gene>
    <name evidence="3" type="ORF">CP523_14820</name>
    <name evidence="4" type="ORF">NH397_07260</name>
</gene>
<dbReference type="PANTHER" id="PTHR45947:SF3">
    <property type="entry name" value="SULFOQUINOVOSYL TRANSFERASE SQD2"/>
    <property type="match status" value="1"/>
</dbReference>
<dbReference type="Pfam" id="PF13439">
    <property type="entry name" value="Glyco_transf_4"/>
    <property type="match status" value="1"/>
</dbReference>
<proteinExistence type="predicted"/>
<feature type="domain" description="Glycosyl transferase family 1" evidence="1">
    <location>
        <begin position="198"/>
        <end position="346"/>
    </location>
</feature>
<dbReference type="Pfam" id="PF00534">
    <property type="entry name" value="Glycos_transf_1"/>
    <property type="match status" value="1"/>
</dbReference>
<dbReference type="AlphaFoldDB" id="A0A9N7JP90"/>
<dbReference type="GeneID" id="303561960"/>
<keyword evidence="4" id="KW-0328">Glycosyltransferase</keyword>
<keyword evidence="6" id="KW-1185">Reference proteome</keyword>
<accession>A0A9N7JP90</accession>
<dbReference type="EC" id="2.4.-.-" evidence="4"/>
<dbReference type="InterPro" id="IPR028098">
    <property type="entry name" value="Glyco_trans_4-like_N"/>
</dbReference>
<dbReference type="RefSeq" id="WP_066676103.1">
    <property type="nucleotide sequence ID" value="NZ_CABMIZ010000013.1"/>
</dbReference>
<reference evidence="4" key="2">
    <citation type="submission" date="2022-06" db="EMBL/GenBank/DDBJ databases">
        <authorList>
            <person name="Holder M.E."/>
            <person name="Ajami N.J."/>
            <person name="Petrosino J.F."/>
        </authorList>
    </citation>
    <scope>NUCLEOTIDE SEQUENCE</scope>
    <source>
        <strain evidence="4">RMA 8861</strain>
    </source>
</reference>
<dbReference type="EMBL" id="CP099799">
    <property type="protein sequence ID" value="USS02206.1"/>
    <property type="molecule type" value="Genomic_DNA"/>
</dbReference>
<evidence type="ECO:0000259" key="2">
    <source>
        <dbReference type="Pfam" id="PF13439"/>
    </source>
</evidence>
<feature type="domain" description="Glycosyltransferase subfamily 4-like N-terminal" evidence="2">
    <location>
        <begin position="69"/>
        <end position="191"/>
    </location>
</feature>
<sequence>MHVMFVPSWYHNIRNKVHGSFFKEQALALQEEGIKISIAYNEIWPLTLLGKVNEKKGLNINVEEGLKTFRYKNYNFIPKNPLMFKVFNKRMEKLYKEIVKREGKVDIIHAQSSLWGGISAAYVAKKYNIPLIITEHSSIKKGIYIKESYKPSIKESYKQADKLIVVGNGLKKEISQFSGRNDIVVIHNLIPFDLFKISKNNINEKFKFFSLAFLEGEKGMDTLIKSFRNGFKGENCILQIGGEGSQKESLINLAKNIGIDSQVEFLGALTREEVSNKMSECNAFVLASRYETFGVVYIEALASGKPIIGTFNGGAEDIINNDNGLLVQVDNIEELENAMKYIKENLSKYDSQEIRKSCENRFSKKVIVKEIIKVYEEILKTL</sequence>
<dbReference type="KEGG" id="csep:CP523_14820"/>
<organism evidence="3 5">
    <name type="scientific">Clostridium septicum</name>
    <dbReference type="NCBI Taxonomy" id="1504"/>
    <lineage>
        <taxon>Bacteria</taxon>
        <taxon>Bacillati</taxon>
        <taxon>Bacillota</taxon>
        <taxon>Clostridia</taxon>
        <taxon>Eubacteriales</taxon>
        <taxon>Clostridiaceae</taxon>
        <taxon>Clostridium</taxon>
    </lineage>
</organism>
<evidence type="ECO:0000259" key="1">
    <source>
        <dbReference type="Pfam" id="PF00534"/>
    </source>
</evidence>
<dbReference type="Gene3D" id="3.40.50.2000">
    <property type="entry name" value="Glycogen Phosphorylase B"/>
    <property type="match status" value="2"/>
</dbReference>
<dbReference type="GO" id="GO:0016757">
    <property type="term" value="F:glycosyltransferase activity"/>
    <property type="evidence" value="ECO:0007669"/>
    <property type="project" value="UniProtKB-KW"/>
</dbReference>
<evidence type="ECO:0000313" key="5">
    <source>
        <dbReference type="Proteomes" id="UP000280586"/>
    </source>
</evidence>
<dbReference type="OrthoDB" id="9795068at2"/>
<keyword evidence="4" id="KW-0808">Transferase</keyword>
<dbReference type="EMBL" id="CP023671">
    <property type="protein sequence ID" value="AYE35600.1"/>
    <property type="molecule type" value="Genomic_DNA"/>
</dbReference>
<evidence type="ECO:0000313" key="4">
    <source>
        <dbReference type="EMBL" id="USS02206.1"/>
    </source>
</evidence>
<name>A0A9N7JP90_CLOSE</name>
<protein>
    <submittedName>
        <fullName evidence="3 4">Glycosyltransferase</fullName>
        <ecNumber evidence="4">2.4.-.-</ecNumber>
    </submittedName>
</protein>
<dbReference type="InterPro" id="IPR001296">
    <property type="entry name" value="Glyco_trans_1"/>
</dbReference>
<reference evidence="3 5" key="1">
    <citation type="submission" date="2017-09" db="EMBL/GenBank/DDBJ databases">
        <authorList>
            <person name="Thomas P."/>
            <person name="Seyboldt C."/>
        </authorList>
    </citation>
    <scope>NUCLEOTIDE SEQUENCE [LARGE SCALE GENOMIC DNA]</scope>
    <source>
        <strain evidence="3 5">DSM 7534</strain>
    </source>
</reference>
<dbReference type="InterPro" id="IPR050194">
    <property type="entry name" value="Glycosyltransferase_grp1"/>
</dbReference>